<keyword evidence="6 7" id="KW-0472">Membrane</keyword>
<organism evidence="9 10">
    <name type="scientific">Peptoniphilus indolicus</name>
    <dbReference type="NCBI Taxonomy" id="33030"/>
    <lineage>
        <taxon>Bacteria</taxon>
        <taxon>Bacillati</taxon>
        <taxon>Bacillota</taxon>
        <taxon>Tissierellia</taxon>
        <taxon>Tissierellales</taxon>
        <taxon>Peptoniphilaceae</taxon>
        <taxon>Peptoniphilus</taxon>
    </lineage>
</organism>
<keyword evidence="2" id="KW-0813">Transport</keyword>
<dbReference type="RefSeq" id="WP_004820417.1">
    <property type="nucleotide sequence ID" value="NZ_UGTH01000001.1"/>
</dbReference>
<evidence type="ECO:0000256" key="2">
    <source>
        <dbReference type="ARBA" id="ARBA00022448"/>
    </source>
</evidence>
<feature type="transmembrane region" description="Helical" evidence="7">
    <location>
        <begin position="223"/>
        <end position="248"/>
    </location>
</feature>
<dbReference type="Pfam" id="PF07690">
    <property type="entry name" value="MFS_1"/>
    <property type="match status" value="1"/>
</dbReference>
<feature type="transmembrane region" description="Helical" evidence="7">
    <location>
        <begin position="7"/>
        <end position="25"/>
    </location>
</feature>
<keyword evidence="3" id="KW-1003">Cell membrane</keyword>
<evidence type="ECO:0000256" key="7">
    <source>
        <dbReference type="SAM" id="Phobius"/>
    </source>
</evidence>
<dbReference type="AlphaFoldDB" id="A0A379DBD9"/>
<dbReference type="Proteomes" id="UP000254777">
    <property type="component" value="Unassembled WGS sequence"/>
</dbReference>
<keyword evidence="5 7" id="KW-1133">Transmembrane helix</keyword>
<evidence type="ECO:0000256" key="3">
    <source>
        <dbReference type="ARBA" id="ARBA00022475"/>
    </source>
</evidence>
<dbReference type="CDD" id="cd17370">
    <property type="entry name" value="MFS_MJ1317_like"/>
    <property type="match status" value="1"/>
</dbReference>
<accession>A0A379DBD9</accession>
<dbReference type="EMBL" id="UGTH01000001">
    <property type="protein sequence ID" value="SUB75169.1"/>
    <property type="molecule type" value="Genomic_DNA"/>
</dbReference>
<dbReference type="PANTHER" id="PTHR42688:SF1">
    <property type="entry name" value="BLR5212 PROTEIN"/>
    <property type="match status" value="1"/>
</dbReference>
<dbReference type="PROSITE" id="PS50850">
    <property type="entry name" value="MFS"/>
    <property type="match status" value="1"/>
</dbReference>
<evidence type="ECO:0000256" key="1">
    <source>
        <dbReference type="ARBA" id="ARBA00004651"/>
    </source>
</evidence>
<dbReference type="InterPro" id="IPR020846">
    <property type="entry name" value="MFS_dom"/>
</dbReference>
<comment type="subcellular location">
    <subcellularLocation>
        <location evidence="1">Cell membrane</location>
        <topology evidence="1">Multi-pass membrane protein</topology>
    </subcellularLocation>
</comment>
<feature type="transmembrane region" description="Helical" evidence="7">
    <location>
        <begin position="175"/>
        <end position="197"/>
    </location>
</feature>
<evidence type="ECO:0000313" key="9">
    <source>
        <dbReference type="EMBL" id="SUB75169.1"/>
    </source>
</evidence>
<dbReference type="Gene3D" id="1.20.1250.20">
    <property type="entry name" value="MFS general substrate transporter like domains"/>
    <property type="match status" value="2"/>
</dbReference>
<evidence type="ECO:0000256" key="4">
    <source>
        <dbReference type="ARBA" id="ARBA00022692"/>
    </source>
</evidence>
<protein>
    <submittedName>
        <fullName evidence="9">Arabinose efflux permease</fullName>
    </submittedName>
</protein>
<evidence type="ECO:0000313" key="10">
    <source>
        <dbReference type="Proteomes" id="UP000254777"/>
    </source>
</evidence>
<feature type="transmembrane region" description="Helical" evidence="7">
    <location>
        <begin position="348"/>
        <end position="368"/>
    </location>
</feature>
<dbReference type="GO" id="GO:0022857">
    <property type="term" value="F:transmembrane transporter activity"/>
    <property type="evidence" value="ECO:0007669"/>
    <property type="project" value="InterPro"/>
</dbReference>
<feature type="domain" description="Major facilitator superfamily (MFS) profile" evidence="8">
    <location>
        <begin position="222"/>
        <end position="401"/>
    </location>
</feature>
<dbReference type="InterPro" id="IPR011701">
    <property type="entry name" value="MFS"/>
</dbReference>
<keyword evidence="4 7" id="KW-0812">Transmembrane</keyword>
<dbReference type="InterPro" id="IPR036259">
    <property type="entry name" value="MFS_trans_sf"/>
</dbReference>
<dbReference type="SUPFAM" id="SSF103473">
    <property type="entry name" value="MFS general substrate transporter"/>
    <property type="match status" value="1"/>
</dbReference>
<feature type="transmembrane region" description="Helical" evidence="7">
    <location>
        <begin position="374"/>
        <end position="396"/>
    </location>
</feature>
<feature type="transmembrane region" description="Helical" evidence="7">
    <location>
        <begin position="151"/>
        <end position="169"/>
    </location>
</feature>
<feature type="transmembrane region" description="Helical" evidence="7">
    <location>
        <begin position="78"/>
        <end position="97"/>
    </location>
</feature>
<proteinExistence type="predicted"/>
<evidence type="ECO:0000256" key="5">
    <source>
        <dbReference type="ARBA" id="ARBA00022989"/>
    </source>
</evidence>
<evidence type="ECO:0000256" key="6">
    <source>
        <dbReference type="ARBA" id="ARBA00023136"/>
    </source>
</evidence>
<dbReference type="GO" id="GO:0005886">
    <property type="term" value="C:plasma membrane"/>
    <property type="evidence" value="ECO:0007669"/>
    <property type="project" value="UniProtKB-SubCell"/>
</dbReference>
<dbReference type="PANTHER" id="PTHR42688">
    <property type="entry name" value="CONSERVED PROTEIN"/>
    <property type="match status" value="1"/>
</dbReference>
<evidence type="ECO:0000259" key="8">
    <source>
        <dbReference type="PROSITE" id="PS50850"/>
    </source>
</evidence>
<feature type="transmembrane region" description="Helical" evidence="7">
    <location>
        <begin position="45"/>
        <end position="66"/>
    </location>
</feature>
<name>A0A379DBD9_9FIRM</name>
<sequence length="401" mass="44034">MKGNKKVVSGAMAFIFLMGIVSLFSDMTHEGARSILGEFLNLTGASATTIGFVSGIGELLGYSLRIVSGFIADKTKKYWTIIIVGYSLQVLAIPALAFVPEQGWIIACVLIALERIGKAIKKPAKNTLVSFAASEIGVGKGFAYQEFLDQLGAFIGPVILFLINIIKGTDDLISTYRLCFIVLGIPAVITISLVLLAKLKYPNPEIFEKEVEQHKEFSFQKSFVLYMVAICLFAFGFADFTIITFHVARVNVFDISNLSLLYALAMAVDAIAALFFGWLFDKVGLKALMLSTFLSAFFSAFIFLTESKSMIITGIVLWGIGMGTQESIMKAEVSKIIPRSSRSMGFGIFETGFGVAWFLGSWLLGYLYDVNITYLVVVSIVAQILVIVSYGICIFVRREDY</sequence>
<gene>
    <name evidence="9" type="ORF">NCTC11088_00955</name>
</gene>
<reference evidence="9 10" key="1">
    <citation type="submission" date="2018-06" db="EMBL/GenBank/DDBJ databases">
        <authorList>
            <consortium name="Pathogen Informatics"/>
            <person name="Doyle S."/>
        </authorList>
    </citation>
    <scope>NUCLEOTIDE SEQUENCE [LARGE SCALE GENOMIC DNA]</scope>
    <source>
        <strain evidence="9 10">NCTC11088</strain>
    </source>
</reference>
<feature type="transmembrane region" description="Helical" evidence="7">
    <location>
        <begin position="260"/>
        <end position="280"/>
    </location>
</feature>
<feature type="transmembrane region" description="Helical" evidence="7">
    <location>
        <begin position="310"/>
        <end position="328"/>
    </location>
</feature>
<dbReference type="InterPro" id="IPR052425">
    <property type="entry name" value="Uncharacterized_MFS-type"/>
</dbReference>